<gene>
    <name evidence="9" type="ORF">G6F51_008141</name>
</gene>
<evidence type="ECO:0008006" key="11">
    <source>
        <dbReference type="Google" id="ProtNLM"/>
    </source>
</evidence>
<proteinExistence type="predicted"/>
<dbReference type="SUPFAM" id="SSF111331">
    <property type="entry name" value="NAD kinase/diacylglycerol kinase-like"/>
    <property type="match status" value="1"/>
</dbReference>
<sequence>MVSFLAAFDNIIVASNTPLIATEFSGYGLYNWVNTATSTSQPIYAKSVDIFGRRGCFLVATGFYLIGSILCGAAQSMIMLIVARALCGLGIGAFDTLMKIVVADYIPVRYIGTYQSMLGISWGLGYVVGALVGGIAADKSGWRSVFWMALGFCVLALFLLFFAIEGQEGSQAEGIERLSEVDFIGIFLWILAVVSLILGLSWGGTSFEWNSAVIISLLCLSGVLFISFALFEHRFPKDPIVPFNLFSNRSTLLILTAAFCYGGCFQSLMTYVPLYLSVIRKENAMASNLELLCLVLFACIFNVVTGLLIVKSGRYTWATRLSLSVLVLACGLLNLLKVDSSRGMIVGLMVITGVGSGGMINSEIITAQASVPIHRVPVIVAFMTFCDQIGGITGITTQGSILSNHLIQSLSQLNLTDVQPSLVRSSSSYLWSLPEPTQSIVIQVYMDSIKMSFWGSFAFAAAGLLATIGLKAYVMRTGLGEEELGEDMTRSIEVKDKQNKEALLIIDGGELIINYEDERKERIELEFIYGVLHKTSTLIIHVASRVTEPKGRRQETEWKVKEIEYEIMNQNDESTSFVDQLTRLCLPLRHQDTRILALINPSAGRQAAATHWESTVRPMLLAAGFKPTQLTTVLTEKNKTREQAKKCASEHDWERTVLVVMGGDGTLHEVINGLLDGDTPNSPFQVGVIPVGSGNAFSLGLGIDGVIHATLRVIKGQTKPCSWMDVRLGQSDQVSGWEDEVSSEIVSRLLVVMSWGFHAQIVSKSRYLQYFMGNSRFSLVAGLLLTFLKQYSGELVLKDAVKYDSNTKGFSTEKTDKVIKDDQFTYFIVSKQPSLEKGFEIAPFASPLNDDMDIVLLRAASSKQLTEASMKAFEGGEHVKLPFVEYYKASELLLRVKHKTELCLDGEIHDLSPNGIIHLKVVGSNEPSFVVFV</sequence>
<organism evidence="9 10">
    <name type="scientific">Rhizopus oryzae</name>
    <name type="common">Mucormycosis agent</name>
    <name type="synonym">Rhizopus arrhizus var. delemar</name>
    <dbReference type="NCBI Taxonomy" id="64495"/>
    <lineage>
        <taxon>Eukaryota</taxon>
        <taxon>Fungi</taxon>
        <taxon>Fungi incertae sedis</taxon>
        <taxon>Mucoromycota</taxon>
        <taxon>Mucoromycotina</taxon>
        <taxon>Mucoromycetes</taxon>
        <taxon>Mucorales</taxon>
        <taxon>Mucorineae</taxon>
        <taxon>Rhizopodaceae</taxon>
        <taxon>Rhizopus</taxon>
    </lineage>
</organism>
<dbReference type="OrthoDB" id="336240at2759"/>
<feature type="transmembrane region" description="Helical" evidence="6">
    <location>
        <begin position="114"/>
        <end position="136"/>
    </location>
</feature>
<dbReference type="Pfam" id="PF00781">
    <property type="entry name" value="DAGK_cat"/>
    <property type="match status" value="1"/>
</dbReference>
<feature type="transmembrane region" description="Helical" evidence="6">
    <location>
        <begin position="142"/>
        <end position="162"/>
    </location>
</feature>
<evidence type="ECO:0000259" key="8">
    <source>
        <dbReference type="PROSITE" id="PS50850"/>
    </source>
</evidence>
<evidence type="ECO:0000256" key="5">
    <source>
        <dbReference type="ARBA" id="ARBA00023136"/>
    </source>
</evidence>
<feature type="transmembrane region" description="Helical" evidence="6">
    <location>
        <begin position="209"/>
        <end position="231"/>
    </location>
</feature>
<dbReference type="Gene3D" id="1.20.1250.20">
    <property type="entry name" value="MFS general substrate transporter like domains"/>
    <property type="match status" value="2"/>
</dbReference>
<evidence type="ECO:0000256" key="6">
    <source>
        <dbReference type="SAM" id="Phobius"/>
    </source>
</evidence>
<dbReference type="GO" id="GO:0012505">
    <property type="term" value="C:endomembrane system"/>
    <property type="evidence" value="ECO:0007669"/>
    <property type="project" value="UniProtKB-SubCell"/>
</dbReference>
<dbReference type="InterPro" id="IPR017438">
    <property type="entry name" value="ATP-NAD_kinase_N"/>
</dbReference>
<protein>
    <recommendedName>
        <fullName evidence="11">Major facilitator superfamily (MFS) profile domain-containing protein</fullName>
    </recommendedName>
</protein>
<dbReference type="PROSITE" id="PS50146">
    <property type="entry name" value="DAGK"/>
    <property type="match status" value="1"/>
</dbReference>
<evidence type="ECO:0000259" key="7">
    <source>
        <dbReference type="PROSITE" id="PS50146"/>
    </source>
</evidence>
<dbReference type="EMBL" id="JAANIT010001300">
    <property type="protein sequence ID" value="KAG1541052.1"/>
    <property type="molecule type" value="Genomic_DNA"/>
</dbReference>
<dbReference type="Pfam" id="PF19279">
    <property type="entry name" value="YegS_C"/>
    <property type="match status" value="1"/>
</dbReference>
<evidence type="ECO:0000256" key="4">
    <source>
        <dbReference type="ARBA" id="ARBA00022989"/>
    </source>
</evidence>
<feature type="transmembrane region" description="Helical" evidence="6">
    <location>
        <begin position="183"/>
        <end position="203"/>
    </location>
</feature>
<dbReference type="GO" id="GO:0016301">
    <property type="term" value="F:kinase activity"/>
    <property type="evidence" value="ECO:0007669"/>
    <property type="project" value="InterPro"/>
</dbReference>
<dbReference type="InterPro" id="IPR020846">
    <property type="entry name" value="MFS_dom"/>
</dbReference>
<dbReference type="Pfam" id="PF07690">
    <property type="entry name" value="MFS_1"/>
    <property type="match status" value="1"/>
</dbReference>
<evidence type="ECO:0000256" key="3">
    <source>
        <dbReference type="ARBA" id="ARBA00022692"/>
    </source>
</evidence>
<keyword evidence="5 6" id="KW-0472">Membrane</keyword>
<comment type="caution">
    <text evidence="9">The sequence shown here is derived from an EMBL/GenBank/DDBJ whole genome shotgun (WGS) entry which is preliminary data.</text>
</comment>
<dbReference type="InterPro" id="IPR016064">
    <property type="entry name" value="NAD/diacylglycerol_kinase_sf"/>
</dbReference>
<evidence type="ECO:0000313" key="9">
    <source>
        <dbReference type="EMBL" id="KAG1541052.1"/>
    </source>
</evidence>
<feature type="transmembrane region" description="Helical" evidence="6">
    <location>
        <begin position="288"/>
        <end position="310"/>
    </location>
</feature>
<name>A0A9P7C956_RHIOR</name>
<keyword evidence="2" id="KW-0813">Transport</keyword>
<feature type="transmembrane region" description="Helical" evidence="6">
    <location>
        <begin position="453"/>
        <end position="474"/>
    </location>
</feature>
<dbReference type="GO" id="GO:0022857">
    <property type="term" value="F:transmembrane transporter activity"/>
    <property type="evidence" value="ECO:0007669"/>
    <property type="project" value="InterPro"/>
</dbReference>
<dbReference type="SUPFAM" id="SSF103473">
    <property type="entry name" value="MFS general substrate transporter"/>
    <property type="match status" value="1"/>
</dbReference>
<feature type="transmembrane region" description="Helical" evidence="6">
    <location>
        <begin position="56"/>
        <end position="75"/>
    </location>
</feature>
<keyword evidence="4 6" id="KW-1133">Transmembrane helix</keyword>
<dbReference type="InterPro" id="IPR001206">
    <property type="entry name" value="Diacylglycerol_kinase_cat_dom"/>
</dbReference>
<feature type="transmembrane region" description="Helical" evidence="6">
    <location>
        <begin position="252"/>
        <end position="276"/>
    </location>
</feature>
<feature type="transmembrane region" description="Helical" evidence="6">
    <location>
        <begin position="317"/>
        <end position="336"/>
    </location>
</feature>
<comment type="subcellular location">
    <subcellularLocation>
        <location evidence="1">Endomembrane system</location>
        <topology evidence="1">Multi-pass membrane protein</topology>
    </subcellularLocation>
</comment>
<dbReference type="PANTHER" id="PTHR23501:SF191">
    <property type="entry name" value="VACUOLAR BASIC AMINO ACID TRANSPORTER 4"/>
    <property type="match status" value="1"/>
</dbReference>
<keyword evidence="3 6" id="KW-0812">Transmembrane</keyword>
<evidence type="ECO:0000256" key="1">
    <source>
        <dbReference type="ARBA" id="ARBA00004127"/>
    </source>
</evidence>
<dbReference type="Proteomes" id="UP000717996">
    <property type="component" value="Unassembled WGS sequence"/>
</dbReference>
<accession>A0A9P7C956</accession>
<dbReference type="PROSITE" id="PS50850">
    <property type="entry name" value="MFS"/>
    <property type="match status" value="1"/>
</dbReference>
<dbReference type="AlphaFoldDB" id="A0A9P7C956"/>
<feature type="domain" description="DAGKc" evidence="7">
    <location>
        <begin position="590"/>
        <end position="730"/>
    </location>
</feature>
<dbReference type="InterPro" id="IPR045540">
    <property type="entry name" value="YegS/DAGK_C"/>
</dbReference>
<evidence type="ECO:0000313" key="10">
    <source>
        <dbReference type="Proteomes" id="UP000717996"/>
    </source>
</evidence>
<feature type="domain" description="Major facilitator superfamily (MFS) profile" evidence="8">
    <location>
        <begin position="1"/>
        <end position="478"/>
    </location>
</feature>
<dbReference type="InterPro" id="IPR011701">
    <property type="entry name" value="MFS"/>
</dbReference>
<dbReference type="SMART" id="SM00046">
    <property type="entry name" value="DAGKc"/>
    <property type="match status" value="1"/>
</dbReference>
<dbReference type="Gene3D" id="3.40.50.10330">
    <property type="entry name" value="Probable inorganic polyphosphate/atp-NAD kinase, domain 1"/>
    <property type="match status" value="1"/>
</dbReference>
<feature type="transmembrane region" description="Helical" evidence="6">
    <location>
        <begin position="81"/>
        <end position="102"/>
    </location>
</feature>
<dbReference type="InterPro" id="IPR036259">
    <property type="entry name" value="MFS_trans_sf"/>
</dbReference>
<reference evidence="9" key="1">
    <citation type="journal article" date="2020" name="Microb. Genom.">
        <title>Genetic diversity of clinical and environmental Mucorales isolates obtained from an investigation of mucormycosis cases among solid organ transplant recipients.</title>
        <authorList>
            <person name="Nguyen M.H."/>
            <person name="Kaul D."/>
            <person name="Muto C."/>
            <person name="Cheng S.J."/>
            <person name="Richter R.A."/>
            <person name="Bruno V.M."/>
            <person name="Liu G."/>
            <person name="Beyhan S."/>
            <person name="Sundermann A.J."/>
            <person name="Mounaud S."/>
            <person name="Pasculle A.W."/>
            <person name="Nierman W.C."/>
            <person name="Driscoll E."/>
            <person name="Cumbie R."/>
            <person name="Clancy C.J."/>
            <person name="Dupont C.L."/>
        </authorList>
    </citation>
    <scope>NUCLEOTIDE SEQUENCE</scope>
    <source>
        <strain evidence="9">GL16</strain>
    </source>
</reference>
<evidence type="ECO:0000256" key="2">
    <source>
        <dbReference type="ARBA" id="ARBA00022448"/>
    </source>
</evidence>
<dbReference type="GO" id="GO:0005886">
    <property type="term" value="C:plasma membrane"/>
    <property type="evidence" value="ECO:0007669"/>
    <property type="project" value="TreeGrafter"/>
</dbReference>
<feature type="transmembrane region" description="Helical" evidence="6">
    <location>
        <begin position="342"/>
        <end position="360"/>
    </location>
</feature>
<dbReference type="Gene3D" id="2.60.200.40">
    <property type="match status" value="1"/>
</dbReference>
<dbReference type="PANTHER" id="PTHR23501">
    <property type="entry name" value="MAJOR FACILITATOR SUPERFAMILY"/>
    <property type="match status" value="1"/>
</dbReference>